<evidence type="ECO:0000313" key="2">
    <source>
        <dbReference type="EMBL" id="OWF41944.1"/>
    </source>
</evidence>
<accession>A0A210PZL8</accession>
<dbReference type="AlphaFoldDB" id="A0A210PZL8"/>
<feature type="region of interest" description="Disordered" evidence="1">
    <location>
        <begin position="130"/>
        <end position="199"/>
    </location>
</feature>
<protein>
    <submittedName>
        <fullName evidence="2">Uncharacterized protein</fullName>
    </submittedName>
</protein>
<evidence type="ECO:0000313" key="3">
    <source>
        <dbReference type="Proteomes" id="UP000242188"/>
    </source>
</evidence>
<name>A0A210PZL8_MIZYE</name>
<dbReference type="OrthoDB" id="21443at2759"/>
<proteinExistence type="predicted"/>
<dbReference type="Proteomes" id="UP000242188">
    <property type="component" value="Unassembled WGS sequence"/>
</dbReference>
<organism evidence="2 3">
    <name type="scientific">Mizuhopecten yessoensis</name>
    <name type="common">Japanese scallop</name>
    <name type="synonym">Patinopecten yessoensis</name>
    <dbReference type="NCBI Taxonomy" id="6573"/>
    <lineage>
        <taxon>Eukaryota</taxon>
        <taxon>Metazoa</taxon>
        <taxon>Spiralia</taxon>
        <taxon>Lophotrochozoa</taxon>
        <taxon>Mollusca</taxon>
        <taxon>Bivalvia</taxon>
        <taxon>Autobranchia</taxon>
        <taxon>Pteriomorphia</taxon>
        <taxon>Pectinida</taxon>
        <taxon>Pectinoidea</taxon>
        <taxon>Pectinidae</taxon>
        <taxon>Mizuhopecten</taxon>
    </lineage>
</organism>
<feature type="compositionally biased region" description="Polar residues" evidence="1">
    <location>
        <begin position="154"/>
        <end position="164"/>
    </location>
</feature>
<gene>
    <name evidence="2" type="ORF">KP79_PYT10981</name>
</gene>
<comment type="caution">
    <text evidence="2">The sequence shown here is derived from an EMBL/GenBank/DDBJ whole genome shotgun (WGS) entry which is preliminary data.</text>
</comment>
<feature type="compositionally biased region" description="Polar residues" evidence="1">
    <location>
        <begin position="136"/>
        <end position="147"/>
    </location>
</feature>
<feature type="region of interest" description="Disordered" evidence="1">
    <location>
        <begin position="59"/>
        <end position="94"/>
    </location>
</feature>
<keyword evidence="3" id="KW-1185">Reference proteome</keyword>
<feature type="compositionally biased region" description="Polar residues" evidence="1">
    <location>
        <begin position="59"/>
        <end position="78"/>
    </location>
</feature>
<dbReference type="EMBL" id="NEDP02005326">
    <property type="protein sequence ID" value="OWF41944.1"/>
    <property type="molecule type" value="Genomic_DNA"/>
</dbReference>
<evidence type="ECO:0000256" key="1">
    <source>
        <dbReference type="SAM" id="MobiDB-lite"/>
    </source>
</evidence>
<reference evidence="2 3" key="1">
    <citation type="journal article" date="2017" name="Nat. Ecol. Evol.">
        <title>Scallop genome provides insights into evolution of bilaterian karyotype and development.</title>
        <authorList>
            <person name="Wang S."/>
            <person name="Zhang J."/>
            <person name="Jiao W."/>
            <person name="Li J."/>
            <person name="Xun X."/>
            <person name="Sun Y."/>
            <person name="Guo X."/>
            <person name="Huan P."/>
            <person name="Dong B."/>
            <person name="Zhang L."/>
            <person name="Hu X."/>
            <person name="Sun X."/>
            <person name="Wang J."/>
            <person name="Zhao C."/>
            <person name="Wang Y."/>
            <person name="Wang D."/>
            <person name="Huang X."/>
            <person name="Wang R."/>
            <person name="Lv J."/>
            <person name="Li Y."/>
            <person name="Zhang Z."/>
            <person name="Liu B."/>
            <person name="Lu W."/>
            <person name="Hui Y."/>
            <person name="Liang J."/>
            <person name="Zhou Z."/>
            <person name="Hou R."/>
            <person name="Li X."/>
            <person name="Liu Y."/>
            <person name="Li H."/>
            <person name="Ning X."/>
            <person name="Lin Y."/>
            <person name="Zhao L."/>
            <person name="Xing Q."/>
            <person name="Dou J."/>
            <person name="Li Y."/>
            <person name="Mao J."/>
            <person name="Guo H."/>
            <person name="Dou H."/>
            <person name="Li T."/>
            <person name="Mu C."/>
            <person name="Jiang W."/>
            <person name="Fu Q."/>
            <person name="Fu X."/>
            <person name="Miao Y."/>
            <person name="Liu J."/>
            <person name="Yu Q."/>
            <person name="Li R."/>
            <person name="Liao H."/>
            <person name="Li X."/>
            <person name="Kong Y."/>
            <person name="Jiang Z."/>
            <person name="Chourrout D."/>
            <person name="Li R."/>
            <person name="Bao Z."/>
        </authorList>
    </citation>
    <scope>NUCLEOTIDE SEQUENCE [LARGE SCALE GENOMIC DNA]</scope>
    <source>
        <strain evidence="2 3">PY_sf001</strain>
    </source>
</reference>
<sequence length="230" mass="25649">MFEIPDDDDNFWEDLPLNDISNENVTPIKIPESEFKKNQPCSFNQNNFNKRRCIEQPQENQGRQFPNQDITSGQNVLSSLRDPDGGHNASKNNYTFQGMLSDSLRGPCLNIPPQPSRVLVPFTQEVALPRDPLLTRQRTPSGDTSVSEADLGSGHTSHSNNGRTSNKRKRKFPGPAGLLPRLGQGHTLDSPNVSKVKEDVVSPEQVIEVGRIIVLLLKMCDGVFLHINRV</sequence>